<proteinExistence type="predicted"/>
<keyword evidence="2" id="KW-1185">Reference proteome</keyword>
<dbReference type="Proteomes" id="UP000199310">
    <property type="component" value="Unassembled WGS sequence"/>
</dbReference>
<protein>
    <submittedName>
        <fullName evidence="1">Uncharacterized protein</fullName>
    </submittedName>
</protein>
<dbReference type="EMBL" id="FOJG01000001">
    <property type="protein sequence ID" value="SEW14273.1"/>
    <property type="molecule type" value="Genomic_DNA"/>
</dbReference>
<sequence>MAVHRKYLTIATKIITQYKKIYALPSPQIIKTSGRKNQHNHLHQPNPAKRQRPKAFLPFRCKLPELLWCYAYILLKKAVKIGGIFKPNLVAYFLDAKLISEEQPPRFQ</sequence>
<dbReference type="AlphaFoldDB" id="A0A1I0PIM3"/>
<accession>A0A1I0PIM3</accession>
<organism evidence="1 2">
    <name type="scientific">Chitinophaga arvensicola</name>
    <dbReference type="NCBI Taxonomy" id="29529"/>
    <lineage>
        <taxon>Bacteria</taxon>
        <taxon>Pseudomonadati</taxon>
        <taxon>Bacteroidota</taxon>
        <taxon>Chitinophagia</taxon>
        <taxon>Chitinophagales</taxon>
        <taxon>Chitinophagaceae</taxon>
        <taxon>Chitinophaga</taxon>
    </lineage>
</organism>
<reference evidence="2" key="1">
    <citation type="submission" date="2016-10" db="EMBL/GenBank/DDBJ databases">
        <authorList>
            <person name="Varghese N."/>
            <person name="Submissions S."/>
        </authorList>
    </citation>
    <scope>NUCLEOTIDE SEQUENCE [LARGE SCALE GENOMIC DNA]</scope>
    <source>
        <strain evidence="2">DSM 3695</strain>
    </source>
</reference>
<name>A0A1I0PIM3_9BACT</name>
<evidence type="ECO:0000313" key="1">
    <source>
        <dbReference type="EMBL" id="SEW14273.1"/>
    </source>
</evidence>
<evidence type="ECO:0000313" key="2">
    <source>
        <dbReference type="Proteomes" id="UP000199310"/>
    </source>
</evidence>
<gene>
    <name evidence="1" type="ORF">SAMN04488122_0806</name>
</gene>